<keyword evidence="1" id="KW-1133">Transmembrane helix</keyword>
<evidence type="ECO:0000256" key="1">
    <source>
        <dbReference type="SAM" id="Phobius"/>
    </source>
</evidence>
<dbReference type="HOGENOM" id="CLU_1141670_0_0_5"/>
<feature type="transmembrane region" description="Helical" evidence="1">
    <location>
        <begin position="18"/>
        <end position="44"/>
    </location>
</feature>
<evidence type="ECO:0000313" key="2">
    <source>
        <dbReference type="EMBL" id="AGA65238.1"/>
    </source>
</evidence>
<keyword evidence="3" id="KW-1185">Reference proteome</keyword>
<dbReference type="RefSeq" id="WP_015273663.1">
    <property type="nucleotide sequence ID" value="NC_019907.1"/>
</dbReference>
<protein>
    <submittedName>
        <fullName evidence="2">Putative transmembrane anchored protein</fullName>
    </submittedName>
</protein>
<gene>
    <name evidence="2" type="ordered locus">B488_12460</name>
</gene>
<dbReference type="KEGG" id="lcc:B488_12460"/>
<keyword evidence="1 2" id="KW-0812">Transmembrane</keyword>
<proteinExistence type="predicted"/>
<name>L0EX52_LIBCB</name>
<dbReference type="STRING" id="1215343.B488_12460"/>
<dbReference type="AlphaFoldDB" id="L0EX52"/>
<keyword evidence="1" id="KW-0472">Membrane</keyword>
<accession>L0EX52</accession>
<dbReference type="PATRIC" id="fig|1215343.11.peg.1287"/>
<evidence type="ECO:0000313" key="3">
    <source>
        <dbReference type="Proteomes" id="UP000010799"/>
    </source>
</evidence>
<reference evidence="2 3" key="1">
    <citation type="journal article" date="2012" name="Stand. Genomic Sci.">
        <title>Complete genome sequence of Liberibacter crescens BT-1.</title>
        <authorList>
            <person name="Leonard M.T."/>
            <person name="Fagen J.R."/>
            <person name="Davis-Richardson A.G."/>
            <person name="Davis M.J."/>
            <person name="Triplett E.W."/>
        </authorList>
    </citation>
    <scope>NUCLEOTIDE SEQUENCE [LARGE SCALE GENOMIC DNA]</scope>
    <source>
        <strain evidence="2 3">BT-1</strain>
    </source>
</reference>
<dbReference type="Proteomes" id="UP000010799">
    <property type="component" value="Chromosome"/>
</dbReference>
<organism evidence="2 3">
    <name type="scientific">Liberibacter crescens (strain BT-1)</name>
    <dbReference type="NCBI Taxonomy" id="1215343"/>
    <lineage>
        <taxon>Bacteria</taxon>
        <taxon>Pseudomonadati</taxon>
        <taxon>Pseudomonadota</taxon>
        <taxon>Alphaproteobacteria</taxon>
        <taxon>Hyphomicrobiales</taxon>
        <taxon>Rhizobiaceae</taxon>
        <taxon>Liberibacter</taxon>
    </lineage>
</organism>
<dbReference type="EMBL" id="CP003789">
    <property type="protein sequence ID" value="AGA65238.1"/>
    <property type="molecule type" value="Genomic_DNA"/>
</dbReference>
<sequence length="243" mass="28196">MNQDMGDSYGEPISLINFIYRIIALIICLVLLAFAISFSGRWLIYKIYFSFQKDHPQIITITIGPDFIHIPYDIIRFPDQRIDGPAEHIDLQITWPELKAPLTQEIKGINKTYTDNLIILQLSQRTIAHDMSGRIEPIYRNLIEGLPYAGPYGLTTNHLKQKEGYINEVLFTAPRYGKLTYAVRCTIEPKNSLFGKGNCQRDIHVGRDLNLLYRFSIKLLPEWEKIDEAVEAFIKKHLQYYSE</sequence>
<dbReference type="eggNOG" id="ENOG5032TME">
    <property type="taxonomic scope" value="Bacteria"/>
</dbReference>